<accession>R6IAR5</accession>
<name>R6IAR5_9FIRM</name>
<dbReference type="GO" id="GO:0016020">
    <property type="term" value="C:membrane"/>
    <property type="evidence" value="ECO:0007669"/>
    <property type="project" value="InterPro"/>
</dbReference>
<reference evidence="1" key="1">
    <citation type="submission" date="2012-11" db="EMBL/GenBank/DDBJ databases">
        <title>Dependencies among metagenomic species, viruses, plasmids and units of genetic variation.</title>
        <authorList>
            <person name="Nielsen H.B."/>
            <person name="Almeida M."/>
            <person name="Juncker A.S."/>
            <person name="Rasmussen S."/>
            <person name="Li J."/>
            <person name="Sunagawa S."/>
            <person name="Plichta D."/>
            <person name="Gautier L."/>
            <person name="Le Chatelier E."/>
            <person name="Peletier E."/>
            <person name="Bonde I."/>
            <person name="Nielsen T."/>
            <person name="Manichanh C."/>
            <person name="Arumugam M."/>
            <person name="Batto J."/>
            <person name="Santos M.B.Q.D."/>
            <person name="Blom N."/>
            <person name="Borruel N."/>
            <person name="Burgdorf K.S."/>
            <person name="Boumezbeur F."/>
            <person name="Casellas F."/>
            <person name="Dore J."/>
            <person name="Guarner F."/>
            <person name="Hansen T."/>
            <person name="Hildebrand F."/>
            <person name="Kaas R.S."/>
            <person name="Kennedy S."/>
            <person name="Kristiansen K."/>
            <person name="Kultima J.R."/>
            <person name="Leonard P."/>
            <person name="Levenez F."/>
            <person name="Lund O."/>
            <person name="Moumen B."/>
            <person name="Le Paslier D."/>
            <person name="Pons N."/>
            <person name="Pedersen O."/>
            <person name="Prifti E."/>
            <person name="Qin J."/>
            <person name="Raes J."/>
            <person name="Tap J."/>
            <person name="Tims S."/>
            <person name="Ussery D.W."/>
            <person name="Yamada T."/>
            <person name="MetaHit consortium"/>
            <person name="Renault P."/>
            <person name="Sicheritz-Ponten T."/>
            <person name="Bork P."/>
            <person name="Wang J."/>
            <person name="Brunak S."/>
            <person name="Ehrlich S.D."/>
        </authorList>
    </citation>
    <scope>NUCLEOTIDE SEQUENCE [LARGE SCALE GENOMIC DNA]</scope>
</reference>
<dbReference type="HOGENOM" id="CLU_3046387_0_0_9"/>
<dbReference type="RefSeq" id="WP_021718341.1">
    <property type="nucleotide sequence ID" value="NZ_AP019004.1"/>
</dbReference>
<protein>
    <submittedName>
        <fullName evidence="1">UPF0060 membrane protein HMPREF9372_3231</fullName>
    </submittedName>
</protein>
<organism evidence="1">
    <name type="scientific">Phascolarctobacterium faecium</name>
    <dbReference type="NCBI Taxonomy" id="33025"/>
    <lineage>
        <taxon>Bacteria</taxon>
        <taxon>Bacillati</taxon>
        <taxon>Bacillota</taxon>
        <taxon>Negativicutes</taxon>
        <taxon>Acidaminococcales</taxon>
        <taxon>Acidaminococcaceae</taxon>
        <taxon>Phascolarctobacterium</taxon>
    </lineage>
</organism>
<gene>
    <name evidence="1" type="ORF">BN533_01441</name>
</gene>
<dbReference type="Pfam" id="PF02694">
    <property type="entry name" value="UPF0060"/>
    <property type="match status" value="1"/>
</dbReference>
<dbReference type="EMBL" id="CBDS010000087">
    <property type="protein sequence ID" value="CDB46385.1"/>
    <property type="molecule type" value="Genomic_DNA"/>
</dbReference>
<evidence type="ECO:0000313" key="1">
    <source>
        <dbReference type="EMBL" id="CDB46385.1"/>
    </source>
</evidence>
<sequence length="54" mass="6005">MFSSIMIFILAGLAEIGGGYFVWQWCGSDDVGSTVVKKSKILFSVLLFKKIIIF</sequence>
<comment type="caution">
    <text evidence="1">The sequence shown here is derived from an EMBL/GenBank/DDBJ whole genome shotgun (WGS) entry which is preliminary data.</text>
</comment>
<proteinExistence type="predicted"/>
<dbReference type="STRING" id="1262914.BN533_01441"/>
<dbReference type="InterPro" id="IPR003844">
    <property type="entry name" value="UPF0060"/>
</dbReference>
<dbReference type="GeneID" id="49407172"/>
<accession>A0A3G9GYJ8</accession>
<dbReference type="AlphaFoldDB" id="R6IAR5"/>